<dbReference type="HOGENOM" id="CLU_100715_5_2_1"/>
<comment type="caution">
    <text evidence="1">The sequence shown here is derived from an EMBL/GenBank/DDBJ whole genome shotgun (WGS) entry which is preliminary data.</text>
</comment>
<evidence type="ECO:0000313" key="1">
    <source>
        <dbReference type="EMBL" id="CDO71048.1"/>
    </source>
</evidence>
<dbReference type="AlphaFoldDB" id="A0A060SF59"/>
<dbReference type="STRING" id="5643.A0A060SF59"/>
<name>A0A060SF59_PYCCI</name>
<dbReference type="Gene3D" id="3.30.1330.40">
    <property type="entry name" value="RutC-like"/>
    <property type="match status" value="1"/>
</dbReference>
<organism evidence="1 2">
    <name type="scientific">Pycnoporus cinnabarinus</name>
    <name type="common">Cinnabar-red polypore</name>
    <name type="synonym">Trametes cinnabarina</name>
    <dbReference type="NCBI Taxonomy" id="5643"/>
    <lineage>
        <taxon>Eukaryota</taxon>
        <taxon>Fungi</taxon>
        <taxon>Dikarya</taxon>
        <taxon>Basidiomycota</taxon>
        <taxon>Agaricomycotina</taxon>
        <taxon>Agaricomycetes</taxon>
        <taxon>Polyporales</taxon>
        <taxon>Polyporaceae</taxon>
        <taxon>Trametes</taxon>
    </lineage>
</organism>
<dbReference type="Proteomes" id="UP000029665">
    <property type="component" value="Unassembled WGS sequence"/>
</dbReference>
<keyword evidence="2" id="KW-1185">Reference proteome</keyword>
<dbReference type="InterPro" id="IPR006175">
    <property type="entry name" value="YjgF/YER057c/UK114"/>
</dbReference>
<proteinExistence type="predicted"/>
<reference evidence="1" key="1">
    <citation type="submission" date="2014-01" db="EMBL/GenBank/DDBJ databases">
        <title>The genome of the white-rot fungus Pycnoporus cinnabarinus: a basidiomycete model with a versatile arsenal for lignocellulosic biomass breakdown.</title>
        <authorList>
            <person name="Levasseur A."/>
            <person name="Lomascolo A."/>
            <person name="Ruiz-Duenas F.J."/>
            <person name="Uzan E."/>
            <person name="Piumi F."/>
            <person name="Kues U."/>
            <person name="Ram A.F.J."/>
            <person name="Murat C."/>
            <person name="Haon M."/>
            <person name="Benoit I."/>
            <person name="Arfi Y."/>
            <person name="Chevret D."/>
            <person name="Drula E."/>
            <person name="Kwon M.J."/>
            <person name="Gouret P."/>
            <person name="Lesage-Meessen L."/>
            <person name="Lombard V."/>
            <person name="Mariette J."/>
            <person name="Noirot C."/>
            <person name="Park J."/>
            <person name="Patyshakuliyeva A."/>
            <person name="Wieneger R.A.B."/>
            <person name="Wosten H.A.B."/>
            <person name="Martin F."/>
            <person name="Coutinho P.M."/>
            <person name="de Vries R."/>
            <person name="Martinez A.T."/>
            <person name="Klopp C."/>
            <person name="Pontarotti P."/>
            <person name="Henrissat B."/>
            <person name="Record E."/>
        </authorList>
    </citation>
    <scope>NUCLEOTIDE SEQUENCE [LARGE SCALE GENOMIC DNA]</scope>
    <source>
        <strain evidence="1">BRFM137</strain>
    </source>
</reference>
<dbReference type="PANTHER" id="PTHR43857:SF1">
    <property type="entry name" value="YJGH FAMILY PROTEIN"/>
    <property type="match status" value="1"/>
</dbReference>
<accession>A0A060SF59</accession>
<evidence type="ECO:0000313" key="2">
    <source>
        <dbReference type="Proteomes" id="UP000029665"/>
    </source>
</evidence>
<protein>
    <submittedName>
        <fullName evidence="1">Uncharacterized protein</fullName>
    </submittedName>
</protein>
<dbReference type="OrthoDB" id="686384at2759"/>
<gene>
    <name evidence="1" type="ORF">BN946_scf184844.g52</name>
</gene>
<dbReference type="EMBL" id="CCBP010000097">
    <property type="protein sequence ID" value="CDO71048.1"/>
    <property type="molecule type" value="Genomic_DNA"/>
</dbReference>
<dbReference type="InterPro" id="IPR035959">
    <property type="entry name" value="RutC-like_sf"/>
</dbReference>
<dbReference type="SUPFAM" id="SSF55298">
    <property type="entry name" value="YjgF-like"/>
    <property type="match status" value="1"/>
</dbReference>
<dbReference type="PANTHER" id="PTHR43857">
    <property type="entry name" value="BLR7761 PROTEIN"/>
    <property type="match status" value="1"/>
</dbReference>
<dbReference type="Pfam" id="PF01042">
    <property type="entry name" value="Ribonuc_L-PSP"/>
    <property type="match status" value="1"/>
</dbReference>
<sequence length="114" mass="12496">MRPQIAVSGTTSIDPVSRELRHPGSAYHQAVAIFAEIVRVVQELGGTARDIVHVRILVTEGKNADDVGRALREATEDVGPAAVMIFRARFFSFQMLIEIAVDASVLVRRTINQV</sequence>